<name>A0A1D9Q8Q6_SCLS1</name>
<dbReference type="EMBL" id="CP017820">
    <property type="protein sequence ID" value="APA11334.1"/>
    <property type="molecule type" value="Genomic_DNA"/>
</dbReference>
<gene>
    <name evidence="1" type="ORF">sscle_07g061040</name>
</gene>
<sequence>MSNAEIASPLPSPYCSSIMRTLSAALALHTRTKSFKLVFKKAGNFGLDLYLDIDHSQLLLHEKWMDFEKSYAENSKDCILSHMRHSGDDIPVEIFSCDHIIVDIFTQVIQELDRGEAGKRSLDDQRLSSLQLQVGECLKNMLRAIRARPGPKKGEICVSWADNEAREII</sequence>
<evidence type="ECO:0000313" key="1">
    <source>
        <dbReference type="EMBL" id="APA11334.1"/>
    </source>
</evidence>
<dbReference type="OrthoDB" id="5376140at2759"/>
<reference evidence="2" key="1">
    <citation type="journal article" date="2017" name="Genome Biol. Evol.">
        <title>The complete genome sequence of the phytopathogenic fungus Sclerotinia sclerotiorum reveals insights into the genome architecture of broad host range pathogens.</title>
        <authorList>
            <person name="Derbyshire M."/>
            <person name="Denton-Giles M."/>
            <person name="Hegedus D."/>
            <person name="Seifbarghy S."/>
            <person name="Rollins J."/>
            <person name="van Kan J."/>
            <person name="Seidl M.F."/>
            <person name="Faino L."/>
            <person name="Mbengue M."/>
            <person name="Navaud O."/>
            <person name="Raffaele S."/>
            <person name="Hammond-Kosack K."/>
            <person name="Heard S."/>
            <person name="Oliver R."/>
        </authorList>
    </citation>
    <scope>NUCLEOTIDE SEQUENCE [LARGE SCALE GENOMIC DNA]</scope>
    <source>
        <strain evidence="2">ATCC 18683 / 1980 / Ss-1</strain>
    </source>
</reference>
<proteinExistence type="predicted"/>
<organism evidence="1 2">
    <name type="scientific">Sclerotinia sclerotiorum (strain ATCC 18683 / 1980 / Ss-1)</name>
    <name type="common">White mold</name>
    <name type="synonym">Whetzelinia sclerotiorum</name>
    <dbReference type="NCBI Taxonomy" id="665079"/>
    <lineage>
        <taxon>Eukaryota</taxon>
        <taxon>Fungi</taxon>
        <taxon>Dikarya</taxon>
        <taxon>Ascomycota</taxon>
        <taxon>Pezizomycotina</taxon>
        <taxon>Leotiomycetes</taxon>
        <taxon>Helotiales</taxon>
        <taxon>Sclerotiniaceae</taxon>
        <taxon>Sclerotinia</taxon>
    </lineage>
</organism>
<dbReference type="VEuPathDB" id="FungiDB:sscle_07g061040"/>
<dbReference type="AlphaFoldDB" id="A0A1D9Q8Q6"/>
<dbReference type="Proteomes" id="UP000177798">
    <property type="component" value="Chromosome 7"/>
</dbReference>
<accession>A0A1D9Q8Q6</accession>
<protein>
    <submittedName>
        <fullName evidence="1">Uncharacterized protein</fullName>
    </submittedName>
</protein>
<evidence type="ECO:0000313" key="2">
    <source>
        <dbReference type="Proteomes" id="UP000177798"/>
    </source>
</evidence>